<dbReference type="AlphaFoldDB" id="A0A7R9KS39"/>
<dbReference type="EMBL" id="OC859924">
    <property type="protein sequence ID" value="CAD7628084.1"/>
    <property type="molecule type" value="Genomic_DNA"/>
</dbReference>
<reference evidence="1" key="1">
    <citation type="submission" date="2020-11" db="EMBL/GenBank/DDBJ databases">
        <authorList>
            <person name="Tran Van P."/>
        </authorList>
    </citation>
    <scope>NUCLEOTIDE SEQUENCE</scope>
</reference>
<gene>
    <name evidence="1" type="ORF">OSB1V03_LOCUS8506</name>
</gene>
<feature type="non-terminal residue" evidence="1">
    <location>
        <position position="1"/>
    </location>
</feature>
<dbReference type="Proteomes" id="UP000759131">
    <property type="component" value="Unassembled WGS sequence"/>
</dbReference>
<sequence>WYDGKMPTLESPEMVTSWMQRSNDFPTGVALFAGVHFVPHLAVGGYGGDMSVDTAAHECQFHHNNTLCPISIMFYLFHLYHATETLLLKDDRLLTPLSYNLMPRLDPITGRPKMANIYTDVLTHWTNVTVAETFHVGFGEYCSIFDRTVVAINRHLNGERPVLPKAIQELPQMVKIMFFPAFASGNYTWFEMELDGGSDDCNPDCKPVPKFQSYSETPHGIRLMKNMEGFDSNPLSVNGLALSQMYMFALTDALNMVGYCSPFIP</sequence>
<keyword evidence="2" id="KW-1185">Reference proteome</keyword>
<name>A0A7R9KS39_9ACAR</name>
<evidence type="ECO:0000313" key="2">
    <source>
        <dbReference type="Proteomes" id="UP000759131"/>
    </source>
</evidence>
<protein>
    <submittedName>
        <fullName evidence="1">Uncharacterized protein</fullName>
    </submittedName>
</protein>
<dbReference type="EMBL" id="CAJPIZ010005349">
    <property type="protein sequence ID" value="CAG2108514.1"/>
    <property type="molecule type" value="Genomic_DNA"/>
</dbReference>
<organism evidence="1">
    <name type="scientific">Medioppia subpectinata</name>
    <dbReference type="NCBI Taxonomy" id="1979941"/>
    <lineage>
        <taxon>Eukaryota</taxon>
        <taxon>Metazoa</taxon>
        <taxon>Ecdysozoa</taxon>
        <taxon>Arthropoda</taxon>
        <taxon>Chelicerata</taxon>
        <taxon>Arachnida</taxon>
        <taxon>Acari</taxon>
        <taxon>Acariformes</taxon>
        <taxon>Sarcoptiformes</taxon>
        <taxon>Oribatida</taxon>
        <taxon>Brachypylina</taxon>
        <taxon>Oppioidea</taxon>
        <taxon>Oppiidae</taxon>
        <taxon>Medioppia</taxon>
    </lineage>
</organism>
<evidence type="ECO:0000313" key="1">
    <source>
        <dbReference type="EMBL" id="CAD7628084.1"/>
    </source>
</evidence>
<accession>A0A7R9KS39</accession>
<proteinExistence type="predicted"/>